<accession>A0A9X2VG26</accession>
<dbReference type="PROSITE" id="PS51257">
    <property type="entry name" value="PROKAR_LIPOPROTEIN"/>
    <property type="match status" value="1"/>
</dbReference>
<sequence>MKTLVPLLALAALTACSAQGPKAPEVASLSTPASTAASASAPTEERPRERLDMTPEDYEALVAPWKRCMAELGMDPKGRAQPGSGRPEPSKEEVDRALKTCESKDPLPPWERDATNPEAVDFANRVVQCLREKGVRYVEVVNEPGEAIVSYAFGGPNNDEQSISLGMEHAKECEIRSAAR</sequence>
<evidence type="ECO:0000313" key="4">
    <source>
        <dbReference type="Proteomes" id="UP001141259"/>
    </source>
</evidence>
<evidence type="ECO:0000256" key="1">
    <source>
        <dbReference type="SAM" id="MobiDB-lite"/>
    </source>
</evidence>
<comment type="caution">
    <text evidence="3">The sequence shown here is derived from an EMBL/GenBank/DDBJ whole genome shotgun (WGS) entry which is preliminary data.</text>
</comment>
<dbReference type="RefSeq" id="WP_259621293.1">
    <property type="nucleotide sequence ID" value="NZ_JANYMP010000001.1"/>
</dbReference>
<protein>
    <recommendedName>
        <fullName evidence="5">LppA-like lipoprotein</fullName>
    </recommendedName>
</protein>
<evidence type="ECO:0000256" key="2">
    <source>
        <dbReference type="SAM" id="SignalP"/>
    </source>
</evidence>
<proteinExistence type="predicted"/>
<gene>
    <name evidence="3" type="ORF">NZH93_02910</name>
</gene>
<feature type="chain" id="PRO_5040947972" description="LppA-like lipoprotein" evidence="2">
    <location>
        <begin position="18"/>
        <end position="180"/>
    </location>
</feature>
<feature type="compositionally biased region" description="Basic and acidic residues" evidence="1">
    <location>
        <begin position="43"/>
        <end position="53"/>
    </location>
</feature>
<dbReference type="EMBL" id="JANYMP010000001">
    <property type="protein sequence ID" value="MCS7475789.1"/>
    <property type="molecule type" value="Genomic_DNA"/>
</dbReference>
<organism evidence="3 4">
    <name type="scientific">Umezawaea endophytica</name>
    <dbReference type="NCBI Taxonomy" id="1654476"/>
    <lineage>
        <taxon>Bacteria</taxon>
        <taxon>Bacillati</taxon>
        <taxon>Actinomycetota</taxon>
        <taxon>Actinomycetes</taxon>
        <taxon>Pseudonocardiales</taxon>
        <taxon>Pseudonocardiaceae</taxon>
        <taxon>Umezawaea</taxon>
    </lineage>
</organism>
<feature type="signal peptide" evidence="2">
    <location>
        <begin position="1"/>
        <end position="17"/>
    </location>
</feature>
<dbReference type="Proteomes" id="UP001141259">
    <property type="component" value="Unassembled WGS sequence"/>
</dbReference>
<keyword evidence="2" id="KW-0732">Signal</keyword>
<keyword evidence="4" id="KW-1185">Reference proteome</keyword>
<name>A0A9X2VG26_9PSEU</name>
<feature type="compositionally biased region" description="Basic and acidic residues" evidence="1">
    <location>
        <begin position="88"/>
        <end position="115"/>
    </location>
</feature>
<evidence type="ECO:0008006" key="5">
    <source>
        <dbReference type="Google" id="ProtNLM"/>
    </source>
</evidence>
<feature type="compositionally biased region" description="Low complexity" evidence="1">
    <location>
        <begin position="27"/>
        <end position="42"/>
    </location>
</feature>
<dbReference type="AlphaFoldDB" id="A0A9X2VG26"/>
<evidence type="ECO:0000313" key="3">
    <source>
        <dbReference type="EMBL" id="MCS7475789.1"/>
    </source>
</evidence>
<reference evidence="3" key="1">
    <citation type="submission" date="2022-08" db="EMBL/GenBank/DDBJ databases">
        <authorList>
            <person name="Tistechok S."/>
            <person name="Samborskyy M."/>
            <person name="Roman I."/>
        </authorList>
    </citation>
    <scope>NUCLEOTIDE SEQUENCE</scope>
    <source>
        <strain evidence="3">DSM 103496</strain>
    </source>
</reference>
<feature type="region of interest" description="Disordered" evidence="1">
    <location>
        <begin position="73"/>
        <end position="115"/>
    </location>
</feature>
<feature type="region of interest" description="Disordered" evidence="1">
    <location>
        <begin position="19"/>
        <end position="55"/>
    </location>
</feature>